<dbReference type="Pfam" id="PF26551">
    <property type="entry name" value="DUF8180"/>
    <property type="match status" value="1"/>
</dbReference>
<keyword evidence="4" id="KW-1185">Reference proteome</keyword>
<organism evidence="3 4">
    <name type="scientific">Anaerovirgula multivorans</name>
    <dbReference type="NCBI Taxonomy" id="312168"/>
    <lineage>
        <taxon>Bacteria</taxon>
        <taxon>Bacillati</taxon>
        <taxon>Bacillota</taxon>
        <taxon>Clostridia</taxon>
        <taxon>Peptostreptococcales</taxon>
        <taxon>Natronincolaceae</taxon>
        <taxon>Anaerovirgula</taxon>
    </lineage>
</organism>
<sequence>MCCNDKNHTHEHNHEHTHEHNHHHHSHEHTHECCNNHDSSQHDHHHSHDSCNESSLSHDEKTLRVLLVHWINHNKSHQDNFLEWVEKCNKIQKEEVGNYIKKAVEFMEQANEMLVEAKKHM</sequence>
<evidence type="ECO:0000313" key="3">
    <source>
        <dbReference type="EMBL" id="SNT16800.1"/>
    </source>
</evidence>
<feature type="domain" description="DUF8180" evidence="2">
    <location>
        <begin position="63"/>
        <end position="121"/>
    </location>
</feature>
<name>A0A239KFN7_9FIRM</name>
<dbReference type="AlphaFoldDB" id="A0A239KFN7"/>
<gene>
    <name evidence="3" type="ORF">SAMN05446037_10471</name>
</gene>
<protein>
    <recommendedName>
        <fullName evidence="2">DUF8180 domain-containing protein</fullName>
    </recommendedName>
</protein>
<evidence type="ECO:0000313" key="4">
    <source>
        <dbReference type="Proteomes" id="UP000198304"/>
    </source>
</evidence>
<feature type="compositionally biased region" description="Basic residues" evidence="1">
    <location>
        <begin position="19"/>
        <end position="28"/>
    </location>
</feature>
<feature type="compositionally biased region" description="Basic and acidic residues" evidence="1">
    <location>
        <begin position="29"/>
        <end position="55"/>
    </location>
</feature>
<dbReference type="EMBL" id="FZOJ01000047">
    <property type="protein sequence ID" value="SNT16800.1"/>
    <property type="molecule type" value="Genomic_DNA"/>
</dbReference>
<accession>A0A239KFN7</accession>
<feature type="compositionally biased region" description="Basic and acidic residues" evidence="1">
    <location>
        <begin position="1"/>
        <end position="18"/>
    </location>
</feature>
<evidence type="ECO:0000256" key="1">
    <source>
        <dbReference type="SAM" id="MobiDB-lite"/>
    </source>
</evidence>
<dbReference type="InterPro" id="IPR058493">
    <property type="entry name" value="DUF8180"/>
</dbReference>
<dbReference type="RefSeq" id="WP_089285332.1">
    <property type="nucleotide sequence ID" value="NZ_FZOJ01000047.1"/>
</dbReference>
<evidence type="ECO:0000259" key="2">
    <source>
        <dbReference type="Pfam" id="PF26551"/>
    </source>
</evidence>
<dbReference type="OrthoDB" id="1779770at2"/>
<feature type="region of interest" description="Disordered" evidence="1">
    <location>
        <begin position="1"/>
        <end position="55"/>
    </location>
</feature>
<reference evidence="4" key="1">
    <citation type="submission" date="2017-06" db="EMBL/GenBank/DDBJ databases">
        <authorList>
            <person name="Varghese N."/>
            <person name="Submissions S."/>
        </authorList>
    </citation>
    <scope>NUCLEOTIDE SEQUENCE [LARGE SCALE GENOMIC DNA]</scope>
    <source>
        <strain evidence="4">SCA</strain>
    </source>
</reference>
<dbReference type="Proteomes" id="UP000198304">
    <property type="component" value="Unassembled WGS sequence"/>
</dbReference>
<proteinExistence type="predicted"/>